<sequence length="221" mass="24355">MAGLAPNGGEQKRDQVRATYASLLQGRCSLVAMWRQGLRVLVGVIESSKESGSCGEGRRRDRRGARRRITVSELATAVCVVGIKGRVLGPTERRRSGQGRRPMQQCCQNAARENRSSSAEGIDVVIRVSSLRVWFAFRSARMVRTDKSGKARKRKWPVCFFEVVCDINIVRNESAPNAATSSGVDCRFKQQSLRLGVEERAGLGAECSLGGKRVESRAERN</sequence>
<gene>
    <name evidence="1" type="ORF">R3P38DRAFT_3342823</name>
</gene>
<accession>A0AAW0DWV1</accession>
<protein>
    <submittedName>
        <fullName evidence="1">Uncharacterized protein</fullName>
    </submittedName>
</protein>
<dbReference type="Proteomes" id="UP001362999">
    <property type="component" value="Unassembled WGS sequence"/>
</dbReference>
<dbReference type="EMBL" id="JAWWNJ010000005">
    <property type="protein sequence ID" value="KAK7055825.1"/>
    <property type="molecule type" value="Genomic_DNA"/>
</dbReference>
<keyword evidence="2" id="KW-1185">Reference proteome</keyword>
<evidence type="ECO:0000313" key="1">
    <source>
        <dbReference type="EMBL" id="KAK7055825.1"/>
    </source>
</evidence>
<organism evidence="1 2">
    <name type="scientific">Favolaschia claudopus</name>
    <dbReference type="NCBI Taxonomy" id="2862362"/>
    <lineage>
        <taxon>Eukaryota</taxon>
        <taxon>Fungi</taxon>
        <taxon>Dikarya</taxon>
        <taxon>Basidiomycota</taxon>
        <taxon>Agaricomycotina</taxon>
        <taxon>Agaricomycetes</taxon>
        <taxon>Agaricomycetidae</taxon>
        <taxon>Agaricales</taxon>
        <taxon>Marasmiineae</taxon>
        <taxon>Mycenaceae</taxon>
        <taxon>Favolaschia</taxon>
    </lineage>
</organism>
<comment type="caution">
    <text evidence="1">The sequence shown here is derived from an EMBL/GenBank/DDBJ whole genome shotgun (WGS) entry which is preliminary data.</text>
</comment>
<reference evidence="1 2" key="1">
    <citation type="journal article" date="2024" name="J Genomics">
        <title>Draft genome sequencing and assembly of Favolaschia claudopus CIRM-BRFM 2984 isolated from oak limbs.</title>
        <authorList>
            <person name="Navarro D."/>
            <person name="Drula E."/>
            <person name="Chaduli D."/>
            <person name="Cazenave R."/>
            <person name="Ahrendt S."/>
            <person name="Wang J."/>
            <person name="Lipzen A."/>
            <person name="Daum C."/>
            <person name="Barry K."/>
            <person name="Grigoriev I.V."/>
            <person name="Favel A."/>
            <person name="Rosso M.N."/>
            <person name="Martin F."/>
        </authorList>
    </citation>
    <scope>NUCLEOTIDE SEQUENCE [LARGE SCALE GENOMIC DNA]</scope>
    <source>
        <strain evidence="1 2">CIRM-BRFM 2984</strain>
    </source>
</reference>
<evidence type="ECO:0000313" key="2">
    <source>
        <dbReference type="Proteomes" id="UP001362999"/>
    </source>
</evidence>
<name>A0AAW0DWV1_9AGAR</name>
<proteinExistence type="predicted"/>
<dbReference type="AlphaFoldDB" id="A0AAW0DWV1"/>